<keyword evidence="1" id="KW-0812">Transmembrane</keyword>
<organism evidence="2">
    <name type="scientific">Kuenenia stuttgartiensis</name>
    <dbReference type="NCBI Taxonomy" id="174633"/>
    <lineage>
        <taxon>Bacteria</taxon>
        <taxon>Pseudomonadati</taxon>
        <taxon>Planctomycetota</taxon>
        <taxon>Candidatus Brocadiia</taxon>
        <taxon>Candidatus Brocadiales</taxon>
        <taxon>Candidatus Brocadiaceae</taxon>
        <taxon>Candidatus Kuenenia</taxon>
    </lineage>
</organism>
<accession>Q1PYT7</accession>
<keyword evidence="1" id="KW-0472">Membrane</keyword>
<proteinExistence type="predicted"/>
<dbReference type="EMBL" id="CT573072">
    <property type="protein sequence ID" value="CAJ72248.1"/>
    <property type="molecule type" value="Genomic_DNA"/>
</dbReference>
<protein>
    <submittedName>
        <fullName evidence="2">Uncharacterized protein</fullName>
    </submittedName>
</protein>
<evidence type="ECO:0000256" key="1">
    <source>
        <dbReference type="SAM" id="Phobius"/>
    </source>
</evidence>
<keyword evidence="1" id="KW-1133">Transmembrane helix</keyword>
<reference evidence="3 4" key="3">
    <citation type="submission" date="2020-02" db="EMBL/GenBank/DDBJ databases">
        <title>Newly sequenced genome of strain CSTR1 showed variability in Candidatus Kuenenia stuttgartiensis genomes.</title>
        <authorList>
            <person name="Ding C."/>
            <person name="Adrian L."/>
        </authorList>
    </citation>
    <scope>NUCLEOTIDE SEQUENCE [LARGE SCALE GENOMIC DNA]</scope>
    <source>
        <strain evidence="3 4">CSTR1</strain>
    </source>
</reference>
<feature type="transmembrane region" description="Helical" evidence="1">
    <location>
        <begin position="28"/>
        <end position="49"/>
    </location>
</feature>
<dbReference type="EMBL" id="CP049055">
    <property type="protein sequence ID" value="QII10390.1"/>
    <property type="molecule type" value="Genomic_DNA"/>
</dbReference>
<evidence type="ECO:0000313" key="2">
    <source>
        <dbReference type="EMBL" id="CAJ72248.1"/>
    </source>
</evidence>
<dbReference type="AlphaFoldDB" id="Q1PYT7"/>
<gene>
    <name evidence="3" type="ORF">KsCSTR_10110</name>
    <name evidence="2" type="ORF">kustd1503</name>
</gene>
<reference evidence="2" key="1">
    <citation type="journal article" date="2006" name="Nature">
        <title>Deciphering the evolution and metabolism of an anammox bacterium from a community genome.</title>
        <authorList>
            <person name="Strous M."/>
            <person name="Pelletier E."/>
            <person name="Mangenot S."/>
            <person name="Rattei T."/>
            <person name="Lehner A."/>
            <person name="Taylor M.W."/>
            <person name="Horn M."/>
            <person name="Daims H."/>
            <person name="Bartol-Mavel D."/>
            <person name="Wincker P."/>
            <person name="Barbe V."/>
            <person name="Fonknechten N."/>
            <person name="Vallenet D."/>
            <person name="Segurens B."/>
            <person name="Schenowitz-Truong C."/>
            <person name="Medigue C."/>
            <person name="Collingro A."/>
            <person name="Snel B."/>
            <person name="Dutilh B.E."/>
            <person name="OpDenCamp H.J.M."/>
            <person name="vanDerDrift C."/>
            <person name="Cirpus I."/>
            <person name="vanDePas-Schoonen K.T."/>
            <person name="Harhangi H.R."/>
            <person name="vanNiftrik L."/>
            <person name="Schmid M."/>
            <person name="Keltjens J."/>
            <person name="vanDeVossenberg J."/>
            <person name="Kartal B."/>
            <person name="Meier H."/>
            <person name="Frishman D."/>
            <person name="Huynen M.A."/>
            <person name="Mewes H."/>
            <person name="Weissenbach J."/>
            <person name="Jetten M.S.M."/>
            <person name="Wagner M."/>
            <person name="LePaslier D."/>
        </authorList>
    </citation>
    <scope>NUCLEOTIDE SEQUENCE</scope>
</reference>
<evidence type="ECO:0000313" key="3">
    <source>
        <dbReference type="EMBL" id="QII10390.1"/>
    </source>
</evidence>
<sequence length="55" mass="6493">MTSREPSAILEIAKIPVLHRNYIFRRCLCLHHFTAVSLLFNILCHYKYLFSLKNG</sequence>
<name>Q1PYT7_KUEST</name>
<reference evidence="2" key="2">
    <citation type="submission" date="2006-01" db="EMBL/GenBank/DDBJ databases">
        <authorList>
            <person name="Genoscope"/>
        </authorList>
    </citation>
    <scope>NUCLEOTIDE SEQUENCE</scope>
</reference>
<dbReference type="Proteomes" id="UP000501926">
    <property type="component" value="Chromosome"/>
</dbReference>
<evidence type="ECO:0000313" key="4">
    <source>
        <dbReference type="Proteomes" id="UP000501926"/>
    </source>
</evidence>